<dbReference type="InterPro" id="IPR036515">
    <property type="entry name" value="Transposase_17_sf"/>
</dbReference>
<dbReference type="SMART" id="SM01321">
    <property type="entry name" value="Y1_Tnp"/>
    <property type="match status" value="1"/>
</dbReference>
<dbReference type="EMBL" id="FQYV01000026">
    <property type="protein sequence ID" value="SHJ79633.1"/>
    <property type="molecule type" value="Genomic_DNA"/>
</dbReference>
<feature type="compositionally biased region" description="Low complexity" evidence="1">
    <location>
        <begin position="47"/>
        <end position="78"/>
    </location>
</feature>
<dbReference type="PANTHER" id="PTHR36966:SF1">
    <property type="entry name" value="REP-ASSOCIATED TYROSINE TRANSPOSASE"/>
    <property type="match status" value="1"/>
</dbReference>
<dbReference type="Proteomes" id="UP000184172">
    <property type="component" value="Unassembled WGS sequence"/>
</dbReference>
<dbReference type="Gene3D" id="3.30.70.1290">
    <property type="entry name" value="Transposase IS200-like"/>
    <property type="match status" value="1"/>
</dbReference>
<evidence type="ECO:0000259" key="2">
    <source>
        <dbReference type="SMART" id="SM01321"/>
    </source>
</evidence>
<feature type="compositionally biased region" description="Polar residues" evidence="1">
    <location>
        <begin position="79"/>
        <end position="91"/>
    </location>
</feature>
<dbReference type="PANTHER" id="PTHR36966">
    <property type="entry name" value="REP-ASSOCIATED TYROSINE TRANSPOSASE"/>
    <property type="match status" value="1"/>
</dbReference>
<dbReference type="InterPro" id="IPR002686">
    <property type="entry name" value="Transposase_17"/>
</dbReference>
<keyword evidence="4" id="KW-1185">Reference proteome</keyword>
<organism evidence="3 4">
    <name type="scientific">Aequorivita viscosa</name>
    <dbReference type="NCBI Taxonomy" id="797419"/>
    <lineage>
        <taxon>Bacteria</taxon>
        <taxon>Pseudomonadati</taxon>
        <taxon>Bacteroidota</taxon>
        <taxon>Flavobacteriia</taxon>
        <taxon>Flavobacteriales</taxon>
        <taxon>Flavobacteriaceae</taxon>
        <taxon>Aequorivita</taxon>
    </lineage>
</organism>
<feature type="domain" description="Transposase IS200-like" evidence="2">
    <location>
        <begin position="15"/>
        <end position="202"/>
    </location>
</feature>
<dbReference type="GO" id="GO:0043565">
    <property type="term" value="F:sequence-specific DNA binding"/>
    <property type="evidence" value="ECO:0007669"/>
    <property type="project" value="TreeGrafter"/>
</dbReference>
<evidence type="ECO:0000256" key="1">
    <source>
        <dbReference type="SAM" id="MobiDB-lite"/>
    </source>
</evidence>
<dbReference type="InterPro" id="IPR052715">
    <property type="entry name" value="RAYT_transposase"/>
</dbReference>
<evidence type="ECO:0000313" key="3">
    <source>
        <dbReference type="EMBL" id="SHJ79633.1"/>
    </source>
</evidence>
<sequence length="215" mass="24154">MKNRKRNRLKGYDYSQDDLYFITICVKKMLCCLGNITPSVRTGRDLSPSSSSPSSSSPSSSSPSSSSPSSSSPSSSSSNHHLPSPTSSTQIQNQINELNEYGEIVKNRLLWLAEQYRYVVLHNYVVMPNHVHAIIEIDSSKVVDKPIKIKSLSSLVGAFKTTSSKMIHEAGFSSFAWHRSFHDHIIRSDKSYQIISDYIDQNPSKWQTDKFFPTS</sequence>
<accession>A0A1M6M8L9</accession>
<proteinExistence type="predicted"/>
<dbReference type="Pfam" id="PF01797">
    <property type="entry name" value="Y1_Tnp"/>
    <property type="match status" value="1"/>
</dbReference>
<dbReference type="SUPFAM" id="SSF143422">
    <property type="entry name" value="Transposase IS200-like"/>
    <property type="match status" value="1"/>
</dbReference>
<gene>
    <name evidence="3" type="ORF">SAMN04487908_1268</name>
</gene>
<name>A0A1M6M8L9_9FLAO</name>
<reference evidence="4" key="1">
    <citation type="submission" date="2016-11" db="EMBL/GenBank/DDBJ databases">
        <authorList>
            <person name="Varghese N."/>
            <person name="Submissions S."/>
        </authorList>
    </citation>
    <scope>NUCLEOTIDE SEQUENCE [LARGE SCALE GENOMIC DNA]</scope>
    <source>
        <strain evidence="4">DSM 26349</strain>
    </source>
</reference>
<protein>
    <submittedName>
        <fullName evidence="3">REP element-mobilizing transposase RayT</fullName>
    </submittedName>
</protein>
<dbReference type="RefSeq" id="WP_234946498.1">
    <property type="nucleotide sequence ID" value="NZ_FNNS01000023.1"/>
</dbReference>
<dbReference type="GO" id="GO:0004803">
    <property type="term" value="F:transposase activity"/>
    <property type="evidence" value="ECO:0007669"/>
    <property type="project" value="InterPro"/>
</dbReference>
<dbReference type="AlphaFoldDB" id="A0A1M6M8L9"/>
<dbReference type="GO" id="GO:0006313">
    <property type="term" value="P:DNA transposition"/>
    <property type="evidence" value="ECO:0007669"/>
    <property type="project" value="InterPro"/>
</dbReference>
<feature type="region of interest" description="Disordered" evidence="1">
    <location>
        <begin position="42"/>
        <end position="91"/>
    </location>
</feature>
<evidence type="ECO:0000313" key="4">
    <source>
        <dbReference type="Proteomes" id="UP000184172"/>
    </source>
</evidence>